<dbReference type="SUPFAM" id="SSF56672">
    <property type="entry name" value="DNA/RNA polymerases"/>
    <property type="match status" value="1"/>
</dbReference>
<organism evidence="1 2">
    <name type="scientific">Gossypium australe</name>
    <dbReference type="NCBI Taxonomy" id="47621"/>
    <lineage>
        <taxon>Eukaryota</taxon>
        <taxon>Viridiplantae</taxon>
        <taxon>Streptophyta</taxon>
        <taxon>Embryophyta</taxon>
        <taxon>Tracheophyta</taxon>
        <taxon>Spermatophyta</taxon>
        <taxon>Magnoliopsida</taxon>
        <taxon>eudicotyledons</taxon>
        <taxon>Gunneridae</taxon>
        <taxon>Pentapetalae</taxon>
        <taxon>rosids</taxon>
        <taxon>malvids</taxon>
        <taxon>Malvales</taxon>
        <taxon>Malvaceae</taxon>
        <taxon>Malvoideae</taxon>
        <taxon>Gossypium</taxon>
    </lineage>
</organism>
<dbReference type="EMBL" id="SMMG02000009">
    <property type="protein sequence ID" value="KAA3461495.1"/>
    <property type="molecule type" value="Genomic_DNA"/>
</dbReference>
<comment type="caution">
    <text evidence="1">The sequence shown here is derived from an EMBL/GenBank/DDBJ whole genome shotgun (WGS) entry which is preliminary data.</text>
</comment>
<gene>
    <name evidence="1" type="ORF">EPI10_028061</name>
</gene>
<dbReference type="InterPro" id="IPR052343">
    <property type="entry name" value="Retrotransposon-Effector_Assoc"/>
</dbReference>
<dbReference type="PANTHER" id="PTHR46890">
    <property type="entry name" value="NON-LTR RETROLELEMENT REVERSE TRANSCRIPTASE-LIKE PROTEIN-RELATED"/>
    <property type="match status" value="1"/>
</dbReference>
<protein>
    <submittedName>
        <fullName evidence="1">LINE-1 retrotransposable element ORF2 protein</fullName>
    </submittedName>
</protein>
<dbReference type="Proteomes" id="UP000325315">
    <property type="component" value="Unassembled WGS sequence"/>
</dbReference>
<dbReference type="PANTHER" id="PTHR46890:SF48">
    <property type="entry name" value="RNA-DIRECTED DNA POLYMERASE"/>
    <property type="match status" value="1"/>
</dbReference>
<keyword evidence="2" id="KW-1185">Reference proteome</keyword>
<dbReference type="AlphaFoldDB" id="A0A5B6UZT1"/>
<dbReference type="InterPro" id="IPR043502">
    <property type="entry name" value="DNA/RNA_pol_sf"/>
</dbReference>
<evidence type="ECO:0000313" key="2">
    <source>
        <dbReference type="Proteomes" id="UP000325315"/>
    </source>
</evidence>
<dbReference type="OrthoDB" id="1932527at2759"/>
<accession>A0A5B6UZT1</accession>
<evidence type="ECO:0000313" key="1">
    <source>
        <dbReference type="EMBL" id="KAA3461495.1"/>
    </source>
</evidence>
<name>A0A5B6UZT1_9ROSI</name>
<proteinExistence type="predicted"/>
<reference evidence="2" key="1">
    <citation type="journal article" date="2019" name="Plant Biotechnol. J.">
        <title>Genome sequencing of the Australian wild diploid species Gossypium australe highlights disease resistance and delayed gland morphogenesis.</title>
        <authorList>
            <person name="Cai Y."/>
            <person name="Cai X."/>
            <person name="Wang Q."/>
            <person name="Wang P."/>
            <person name="Zhang Y."/>
            <person name="Cai C."/>
            <person name="Xu Y."/>
            <person name="Wang K."/>
            <person name="Zhou Z."/>
            <person name="Wang C."/>
            <person name="Geng S."/>
            <person name="Li B."/>
            <person name="Dong Q."/>
            <person name="Hou Y."/>
            <person name="Wang H."/>
            <person name="Ai P."/>
            <person name="Liu Z."/>
            <person name="Yi F."/>
            <person name="Sun M."/>
            <person name="An G."/>
            <person name="Cheng J."/>
            <person name="Zhang Y."/>
            <person name="Shi Q."/>
            <person name="Xie Y."/>
            <person name="Shi X."/>
            <person name="Chang Y."/>
            <person name="Huang F."/>
            <person name="Chen Y."/>
            <person name="Hong S."/>
            <person name="Mi L."/>
            <person name="Sun Q."/>
            <person name="Zhang L."/>
            <person name="Zhou B."/>
            <person name="Peng R."/>
            <person name="Zhang X."/>
            <person name="Liu F."/>
        </authorList>
    </citation>
    <scope>NUCLEOTIDE SEQUENCE [LARGE SCALE GENOMIC DNA]</scope>
    <source>
        <strain evidence="2">cv. PA1801</strain>
    </source>
</reference>
<sequence length="94" mass="10568">MNKAYDRVEWNFVEGVMKRMGFDPGWVDSIMKCVFTVSYSVVFNGNIGEIFHPTRSLRQGDPLSPFLFLFCGEGLSSLMRLAIEGKILKGVKAS</sequence>